<evidence type="ECO:0000256" key="1">
    <source>
        <dbReference type="SAM" id="Coils"/>
    </source>
</evidence>
<dbReference type="Pfam" id="PF12770">
    <property type="entry name" value="CHAT"/>
    <property type="match status" value="1"/>
</dbReference>
<dbReference type="SMART" id="SM00028">
    <property type="entry name" value="TPR"/>
    <property type="match status" value="6"/>
</dbReference>
<dbReference type="Proteomes" id="UP000003959">
    <property type="component" value="Unassembled WGS sequence"/>
</dbReference>
<feature type="domain" description="CHAT" evidence="2">
    <location>
        <begin position="722"/>
        <end position="1079"/>
    </location>
</feature>
<reference evidence="4" key="1">
    <citation type="journal article" date="2011" name="Proc. Natl. Acad. Sci. U.S.A.">
        <title>Genomic insights into the physiology and ecology of the marine filamentous cyanobacterium Lyngbya majuscula.</title>
        <authorList>
            <person name="Jones A.C."/>
            <person name="Monroe E.A."/>
            <person name="Podell S."/>
            <person name="Hess W.R."/>
            <person name="Klages S."/>
            <person name="Esquenazi E."/>
            <person name="Niessen S."/>
            <person name="Hoover H."/>
            <person name="Rothmann M."/>
            <person name="Lasken R.S."/>
            <person name="Yates J.R.III."/>
            <person name="Reinhardt R."/>
            <person name="Kube M."/>
            <person name="Burkart M.D."/>
            <person name="Allen E.E."/>
            <person name="Dorrestein P.C."/>
            <person name="Gerwick W.H."/>
            <person name="Gerwick L."/>
        </authorList>
    </citation>
    <scope>NUCLEOTIDE SEQUENCE [LARGE SCALE GENOMIC DNA]</scope>
    <source>
        <strain evidence="4">3L</strain>
    </source>
</reference>
<proteinExistence type="predicted"/>
<dbReference type="eggNOG" id="COG0457">
    <property type="taxonomic scope" value="Bacteria"/>
</dbReference>
<evidence type="ECO:0000313" key="3">
    <source>
        <dbReference type="EMBL" id="EGJ31582.1"/>
    </source>
</evidence>
<dbReference type="InterPro" id="IPR024983">
    <property type="entry name" value="CHAT_dom"/>
</dbReference>
<name>F4XUX9_9CYAN</name>
<organism evidence="3 4">
    <name type="scientific">Moorena producens 3L</name>
    <dbReference type="NCBI Taxonomy" id="489825"/>
    <lineage>
        <taxon>Bacteria</taxon>
        <taxon>Bacillati</taxon>
        <taxon>Cyanobacteriota</taxon>
        <taxon>Cyanophyceae</taxon>
        <taxon>Coleofasciculales</taxon>
        <taxon>Coleofasciculaceae</taxon>
        <taxon>Moorena</taxon>
    </lineage>
</organism>
<dbReference type="Gene3D" id="1.25.40.10">
    <property type="entry name" value="Tetratricopeptide repeat domain"/>
    <property type="match status" value="3"/>
</dbReference>
<accession>F4XUX9</accession>
<dbReference type="EMBL" id="GL890935">
    <property type="protein sequence ID" value="EGJ31582.1"/>
    <property type="molecule type" value="Genomic_DNA"/>
</dbReference>
<evidence type="ECO:0000259" key="2">
    <source>
        <dbReference type="Pfam" id="PF12770"/>
    </source>
</evidence>
<protein>
    <recommendedName>
        <fullName evidence="2">CHAT domain-containing protein</fullName>
    </recommendedName>
</protein>
<dbReference type="RefSeq" id="WP_008186560.1">
    <property type="nucleotide sequence ID" value="NZ_GL890935.1"/>
</dbReference>
<keyword evidence="4" id="KW-1185">Reference proteome</keyword>
<dbReference type="PANTHER" id="PTHR10098:SF108">
    <property type="entry name" value="TETRATRICOPEPTIDE REPEAT PROTEIN 28"/>
    <property type="match status" value="1"/>
</dbReference>
<dbReference type="HOGENOM" id="CLU_003728_15_1_3"/>
<keyword evidence="1" id="KW-0175">Coiled coil</keyword>
<gene>
    <name evidence="3" type="ORF">LYNGBM3L_36440</name>
</gene>
<dbReference type="SUPFAM" id="SSF48452">
    <property type="entry name" value="TPR-like"/>
    <property type="match status" value="2"/>
</dbReference>
<dbReference type="AlphaFoldDB" id="F4XUX9"/>
<sequence length="1080" mass="123325">MDKQQFQEYGNFLMSILRAVETDHRPQSVYPLLQKNLDKLDKNLEQILQSWARETLPQLQPKLAEDVARVILEFGILIQQFTLGDIASNLEIAIASYQVIDIVFTLEAFPQDWAMIQTNLGGAYCERIKGKRADNIEQAIAHCINALKIFTKSAFPQHWAMTQNNLGNAYVDRIKGDRADNIEEAISAYKDALKIRTKSAFPKQWARTQSNLGNAYFNRIKGDRADNLEQASLHLNNALKVYEKMNLFERYKIQTIIGNVHSIKNKLYQKLYQSDHHKLDNLKKAICAYKNALEICTKSTCPQHWAGIQQNLGNTYRNGIEGERADNIEQAIAHYENALQIYTKFAFPQNWAMTQNNLGNAYSDRIKGEKSDNIEQGIAHYKNALKIFTKSAFPQDWATTQNNLGVAYKKIKGDRADNLEQAIAHYRNSLQIRTPENFPLDCLHTACNLGNLALDNNNWQLAIEGYALAIQAVEQSRSWAIDEERRQEILADSIYVYGNIVQACLNLGQIEKGLEYTERSRAQRLVDMMASNELYQGGEIVPEVKQLLQDYEELQQRINLLRFGSASEVVPVLAGSPNKTMSLGMPVKQSDQSLTREALLQYQKEIQELEAKKQQVWQQLRRYDPVLAGQVQVEHLDWEQMQQLIEESTTALLSFYTTREHTHIFILFKDRSPQVFTCQGQGWKTLQIWIFNNWFKPYVEAQSEWKQKIGDFLEELAERLQLQELVGHYLTGIEELIIVPYRYLHQIPFAALPLKRGEQEGLLAAEQEKSSLAQNRGMVFASKSSKPSATKPVTNTTYLCDRFRIRLVPSCQILHYCHQRPAIPGQEMGIVEDATEDLPFTSFECKTLAEMYQVPAKQRLQGRNATVKSYHTLAQQVHILHSSHHAQSNPMELLESHLRLGDGSLTLGQLLTPGWRMPNLSEVFASACEVNFTVTDITDDLLSLATGFLCAGARSVVSTQWSVDDLASALLAIFYYDGRRSGMSRSQALQQGQIKLRNLTGKEFADNYQTQLTEHLEQKLKEANTAKQNAKDQGDQEELDKWVTIVDKFEIQQKRLESLSKEDFPFAHPFFWAGFVSQGI</sequence>
<dbReference type="InterPro" id="IPR011990">
    <property type="entry name" value="TPR-like_helical_dom_sf"/>
</dbReference>
<dbReference type="OrthoDB" id="433986at2"/>
<dbReference type="PANTHER" id="PTHR10098">
    <property type="entry name" value="RAPSYN-RELATED"/>
    <property type="match status" value="1"/>
</dbReference>
<evidence type="ECO:0000313" key="4">
    <source>
        <dbReference type="Proteomes" id="UP000003959"/>
    </source>
</evidence>
<dbReference type="eggNOG" id="COG4995">
    <property type="taxonomic scope" value="Bacteria"/>
</dbReference>
<feature type="coiled-coil region" evidence="1">
    <location>
        <begin position="1013"/>
        <end position="1040"/>
    </location>
</feature>
<feature type="coiled-coil region" evidence="1">
    <location>
        <begin position="592"/>
        <end position="619"/>
    </location>
</feature>
<dbReference type="InterPro" id="IPR019734">
    <property type="entry name" value="TPR_rpt"/>
</dbReference>